<gene>
    <name evidence="2" type="ORF">B7P33_13325</name>
</gene>
<protein>
    <recommendedName>
        <fullName evidence="1">DUF4440 domain-containing protein</fullName>
    </recommendedName>
</protein>
<evidence type="ECO:0000259" key="1">
    <source>
        <dbReference type="Pfam" id="PF14534"/>
    </source>
</evidence>
<evidence type="ECO:0000313" key="2">
    <source>
        <dbReference type="EMBL" id="PCE63206.1"/>
    </source>
</evidence>
<dbReference type="Gene3D" id="3.10.450.50">
    <property type="match status" value="1"/>
</dbReference>
<feature type="domain" description="DUF4440" evidence="1">
    <location>
        <begin position="40"/>
        <end position="150"/>
    </location>
</feature>
<sequence>MMKRRIQPIGLIVFVALLVIGCGQGNGVFTDKPSRVGLLATLDTFNLAFEKADVKRLDALVSDGYVHTNGSWAPIGKKEWLGYIQQRKNRLDKKELHLLSYQVLDTKVHCHNTMAIVTSKVEVTELDNGLRVHKAFRVTQAWSFKDGQWKRVAFQDTPIAIQ</sequence>
<comment type="caution">
    <text evidence="2">The sequence shown here is derived from an EMBL/GenBank/DDBJ whole genome shotgun (WGS) entry which is preliminary data.</text>
</comment>
<dbReference type="Proteomes" id="UP000219559">
    <property type="component" value="Unassembled WGS sequence"/>
</dbReference>
<evidence type="ECO:0000313" key="3">
    <source>
        <dbReference type="Proteomes" id="UP000219559"/>
    </source>
</evidence>
<dbReference type="AlphaFoldDB" id="A0A2A4G5E7"/>
<dbReference type="Pfam" id="PF14534">
    <property type="entry name" value="DUF4440"/>
    <property type="match status" value="1"/>
</dbReference>
<keyword evidence="3" id="KW-1185">Reference proteome</keyword>
<name>A0A2A4G5E7_9FLAO</name>
<dbReference type="SUPFAM" id="SSF54427">
    <property type="entry name" value="NTF2-like"/>
    <property type="match status" value="1"/>
</dbReference>
<dbReference type="OrthoDB" id="1155228at2"/>
<dbReference type="InterPro" id="IPR032710">
    <property type="entry name" value="NTF2-like_dom_sf"/>
</dbReference>
<dbReference type="InterPro" id="IPR027843">
    <property type="entry name" value="DUF4440"/>
</dbReference>
<proteinExistence type="predicted"/>
<organism evidence="2 3">
    <name type="scientific">Sediminicola luteus</name>
    <dbReference type="NCBI Taxonomy" id="319238"/>
    <lineage>
        <taxon>Bacteria</taxon>
        <taxon>Pseudomonadati</taxon>
        <taxon>Bacteroidota</taxon>
        <taxon>Flavobacteriia</taxon>
        <taxon>Flavobacteriales</taxon>
        <taxon>Flavobacteriaceae</taxon>
        <taxon>Sediminicola</taxon>
    </lineage>
</organism>
<reference evidence="2 3" key="1">
    <citation type="submission" date="2017-04" db="EMBL/GenBank/DDBJ databases">
        <title>A new member of the family Flavobacteriaceae isolated from ascidians.</title>
        <authorList>
            <person name="Chen L."/>
        </authorList>
    </citation>
    <scope>NUCLEOTIDE SEQUENCE [LARGE SCALE GENOMIC DNA]</scope>
    <source>
        <strain evidence="2 3">HQA918</strain>
    </source>
</reference>
<dbReference type="EMBL" id="NBWU01000005">
    <property type="protein sequence ID" value="PCE63206.1"/>
    <property type="molecule type" value="Genomic_DNA"/>
</dbReference>
<accession>A0A2A4G5E7</accession>
<dbReference type="PROSITE" id="PS51257">
    <property type="entry name" value="PROKAR_LIPOPROTEIN"/>
    <property type="match status" value="1"/>
</dbReference>